<keyword evidence="3" id="KW-0813">Transport</keyword>
<keyword evidence="4" id="KW-0408">Iron</keyword>
<sequence>MFKIIFTLCLCFLATLNSFANNEEKLRVATVDWTVAETLLALGVNPVGVGDVSSYNLWVKEPKINLEVTKDLGTRLQPNLELITRLDIALFINTPMYASLQTKLEKFAPVMTVDFTAENNIWQRISDSTLEVAKLTNNLAQGQALIVKANQELEGLKEKLQLEPKVPIAVVQFADSKNFRLYAGNSIVGAVLERLGLENVHPEAGNLWGFVNLTIDSLASFPENTQLVVVKPYPIDVPNKLAMNSLWNYLPLSKNVIVIPETWTFGGIPSALRFANLLVQGLEGDKGQW</sequence>
<gene>
    <name evidence="9" type="ORF">CKF59_00280</name>
</gene>
<evidence type="ECO:0000259" key="8">
    <source>
        <dbReference type="PROSITE" id="PS50983"/>
    </source>
</evidence>
<dbReference type="CDD" id="cd01146">
    <property type="entry name" value="FhuD"/>
    <property type="match status" value="1"/>
</dbReference>
<feature type="coiled-coil region" evidence="6">
    <location>
        <begin position="132"/>
        <end position="159"/>
    </location>
</feature>
<dbReference type="OrthoDB" id="6160519at2"/>
<dbReference type="PANTHER" id="PTHR30532">
    <property type="entry name" value="IRON III DICITRATE-BINDING PERIPLASMIC PROTEIN"/>
    <property type="match status" value="1"/>
</dbReference>
<evidence type="ECO:0000256" key="6">
    <source>
        <dbReference type="SAM" id="Coils"/>
    </source>
</evidence>
<protein>
    <recommendedName>
        <fullName evidence="8">Fe/B12 periplasmic-binding domain-containing protein</fullName>
    </recommendedName>
</protein>
<evidence type="ECO:0000256" key="2">
    <source>
        <dbReference type="ARBA" id="ARBA00008814"/>
    </source>
</evidence>
<evidence type="ECO:0000256" key="5">
    <source>
        <dbReference type="ARBA" id="ARBA00022729"/>
    </source>
</evidence>
<feature type="signal peptide" evidence="7">
    <location>
        <begin position="1"/>
        <end position="20"/>
    </location>
</feature>
<dbReference type="AlphaFoldDB" id="A0A3A1YMI3"/>
<evidence type="ECO:0000256" key="7">
    <source>
        <dbReference type="SAM" id="SignalP"/>
    </source>
</evidence>
<evidence type="ECO:0000256" key="1">
    <source>
        <dbReference type="ARBA" id="ARBA00004196"/>
    </source>
</evidence>
<evidence type="ECO:0000313" key="10">
    <source>
        <dbReference type="Proteomes" id="UP000265964"/>
    </source>
</evidence>
<comment type="similarity">
    <text evidence="2">Belongs to the bacterial solute-binding protein 8 family.</text>
</comment>
<keyword evidence="4" id="KW-0406">Ion transport</keyword>
<reference evidence="9 10" key="1">
    <citation type="submission" date="2017-08" db="EMBL/GenBank/DDBJ databases">
        <title>Reclassification of Bisgaard taxon 37 and 44.</title>
        <authorList>
            <person name="Christensen H."/>
        </authorList>
    </citation>
    <scope>NUCLEOTIDE SEQUENCE [LARGE SCALE GENOMIC DNA]</scope>
    <source>
        <strain evidence="9 10">EEAB3T1</strain>
    </source>
</reference>
<feature type="chain" id="PRO_5017194022" description="Fe/B12 periplasmic-binding domain-containing protein" evidence="7">
    <location>
        <begin position="21"/>
        <end position="289"/>
    </location>
</feature>
<name>A0A3A1YMI3_9GAMM</name>
<dbReference type="GO" id="GO:0030288">
    <property type="term" value="C:outer membrane-bounded periplasmic space"/>
    <property type="evidence" value="ECO:0007669"/>
    <property type="project" value="TreeGrafter"/>
</dbReference>
<dbReference type="PANTHER" id="PTHR30532:SF1">
    <property type="entry name" value="IRON(3+)-HYDROXAMATE-BINDING PROTEIN FHUD"/>
    <property type="match status" value="1"/>
</dbReference>
<dbReference type="GO" id="GO:1901678">
    <property type="term" value="P:iron coordination entity transport"/>
    <property type="evidence" value="ECO:0007669"/>
    <property type="project" value="UniProtKB-ARBA"/>
</dbReference>
<keyword evidence="6" id="KW-0175">Coiled coil</keyword>
<evidence type="ECO:0000256" key="3">
    <source>
        <dbReference type="ARBA" id="ARBA00022448"/>
    </source>
</evidence>
<dbReference type="PRINTS" id="PR01715">
    <property type="entry name" value="FERRIBNDNGPP"/>
</dbReference>
<dbReference type="Pfam" id="PF01497">
    <property type="entry name" value="Peripla_BP_2"/>
    <property type="match status" value="1"/>
</dbReference>
<dbReference type="InterPro" id="IPR051313">
    <property type="entry name" value="Bact_iron-sidero_bind"/>
</dbReference>
<keyword evidence="5 7" id="KW-0732">Signal</keyword>
<dbReference type="SUPFAM" id="SSF53807">
    <property type="entry name" value="Helical backbone' metal receptor"/>
    <property type="match status" value="1"/>
</dbReference>
<comment type="subcellular location">
    <subcellularLocation>
        <location evidence="1">Cell envelope</location>
    </subcellularLocation>
</comment>
<dbReference type="PROSITE" id="PS50983">
    <property type="entry name" value="FE_B12_PBP"/>
    <property type="match status" value="1"/>
</dbReference>
<feature type="domain" description="Fe/B12 periplasmic-binding" evidence="8">
    <location>
        <begin position="27"/>
        <end position="286"/>
    </location>
</feature>
<keyword evidence="10" id="KW-1185">Reference proteome</keyword>
<dbReference type="InterPro" id="IPR002491">
    <property type="entry name" value="ABC_transptr_periplasmic_BD"/>
</dbReference>
<dbReference type="EMBL" id="NRJF01000007">
    <property type="protein sequence ID" value="RIY38761.1"/>
    <property type="molecule type" value="Genomic_DNA"/>
</dbReference>
<proteinExistence type="inferred from homology"/>
<dbReference type="RefSeq" id="WP_119533987.1">
    <property type="nucleotide sequence ID" value="NZ_NRJF01000007.1"/>
</dbReference>
<organism evidence="9 10">
    <name type="scientific">Psittacicella gerlachiana</name>
    <dbReference type="NCBI Taxonomy" id="2028574"/>
    <lineage>
        <taxon>Bacteria</taxon>
        <taxon>Pseudomonadati</taxon>
        <taxon>Pseudomonadota</taxon>
        <taxon>Gammaproteobacteria</taxon>
        <taxon>Pasteurellales</taxon>
        <taxon>Psittacicellaceae</taxon>
        <taxon>Psittacicella</taxon>
    </lineage>
</organism>
<dbReference type="Proteomes" id="UP000265964">
    <property type="component" value="Unassembled WGS sequence"/>
</dbReference>
<evidence type="ECO:0000256" key="4">
    <source>
        <dbReference type="ARBA" id="ARBA00022496"/>
    </source>
</evidence>
<keyword evidence="4" id="KW-0410">Iron transport</keyword>
<evidence type="ECO:0000313" key="9">
    <source>
        <dbReference type="EMBL" id="RIY38761.1"/>
    </source>
</evidence>
<dbReference type="Gene3D" id="3.40.50.1980">
    <property type="entry name" value="Nitrogenase molybdenum iron protein domain"/>
    <property type="match status" value="2"/>
</dbReference>
<accession>A0A3A1YMI3</accession>
<comment type="caution">
    <text evidence="9">The sequence shown here is derived from an EMBL/GenBank/DDBJ whole genome shotgun (WGS) entry which is preliminary data.</text>
</comment>